<keyword evidence="4" id="KW-0804">Transcription</keyword>
<dbReference type="PANTHER" id="PTHR47660:SF3">
    <property type="entry name" value="FINGER DOMAIN PROTEIN, PUTATIVE (AFU_ORTHOLOGUE AFUA_4G03310)-RELATED"/>
    <property type="match status" value="1"/>
</dbReference>
<keyword evidence="3" id="KW-0805">Transcription regulation</keyword>
<dbReference type="Proteomes" id="UP001230504">
    <property type="component" value="Unassembled WGS sequence"/>
</dbReference>
<reference evidence="6" key="1">
    <citation type="submission" date="2021-06" db="EMBL/GenBank/DDBJ databases">
        <title>Comparative genomics, transcriptomics and evolutionary studies reveal genomic signatures of adaptation to plant cell wall in hemibiotrophic fungi.</title>
        <authorList>
            <consortium name="DOE Joint Genome Institute"/>
            <person name="Baroncelli R."/>
            <person name="Diaz J.F."/>
            <person name="Benocci T."/>
            <person name="Peng M."/>
            <person name="Battaglia E."/>
            <person name="Haridas S."/>
            <person name="Andreopoulos W."/>
            <person name="Labutti K."/>
            <person name="Pangilinan J."/>
            <person name="Floch G.L."/>
            <person name="Makela M.R."/>
            <person name="Henrissat B."/>
            <person name="Grigoriev I.V."/>
            <person name="Crouch J.A."/>
            <person name="De Vries R.P."/>
            <person name="Sukno S.A."/>
            <person name="Thon M.R."/>
        </authorList>
    </citation>
    <scope>NUCLEOTIDE SEQUENCE</scope>
    <source>
        <strain evidence="6">CBS 125086</strain>
    </source>
</reference>
<dbReference type="GeneID" id="85439755"/>
<evidence type="ECO:0000256" key="1">
    <source>
        <dbReference type="ARBA" id="ARBA00022723"/>
    </source>
</evidence>
<keyword evidence="5" id="KW-0539">Nucleus</keyword>
<evidence type="ECO:0000313" key="7">
    <source>
        <dbReference type="Proteomes" id="UP001230504"/>
    </source>
</evidence>
<protein>
    <submittedName>
        <fullName evidence="6">Uncharacterized protein</fullName>
    </submittedName>
</protein>
<dbReference type="PANTHER" id="PTHR47660">
    <property type="entry name" value="TRANSCRIPTION FACTOR WITH C2H2 AND ZN(2)-CYS(6) DNA BINDING DOMAIN (EUROFUNG)-RELATED-RELATED"/>
    <property type="match status" value="1"/>
</dbReference>
<accession>A0AAD8PRV7</accession>
<evidence type="ECO:0000256" key="5">
    <source>
        <dbReference type="ARBA" id="ARBA00023242"/>
    </source>
</evidence>
<evidence type="ECO:0000256" key="3">
    <source>
        <dbReference type="ARBA" id="ARBA00023015"/>
    </source>
</evidence>
<name>A0AAD8PRV7_9PEZI</name>
<evidence type="ECO:0000313" key="6">
    <source>
        <dbReference type="EMBL" id="KAK1574773.1"/>
    </source>
</evidence>
<gene>
    <name evidence="6" type="ORF">LY79DRAFT_523238</name>
</gene>
<proteinExistence type="predicted"/>
<keyword evidence="2" id="KW-0862">Zinc</keyword>
<organism evidence="6 7">
    <name type="scientific">Colletotrichum navitas</name>
    <dbReference type="NCBI Taxonomy" id="681940"/>
    <lineage>
        <taxon>Eukaryota</taxon>
        <taxon>Fungi</taxon>
        <taxon>Dikarya</taxon>
        <taxon>Ascomycota</taxon>
        <taxon>Pezizomycotina</taxon>
        <taxon>Sordariomycetes</taxon>
        <taxon>Hypocreomycetidae</taxon>
        <taxon>Glomerellales</taxon>
        <taxon>Glomerellaceae</taxon>
        <taxon>Colletotrichum</taxon>
        <taxon>Colletotrichum graminicola species complex</taxon>
    </lineage>
</organism>
<keyword evidence="7" id="KW-1185">Reference proteome</keyword>
<evidence type="ECO:0000256" key="2">
    <source>
        <dbReference type="ARBA" id="ARBA00022833"/>
    </source>
</evidence>
<dbReference type="GO" id="GO:0046872">
    <property type="term" value="F:metal ion binding"/>
    <property type="evidence" value="ECO:0007669"/>
    <property type="project" value="UniProtKB-KW"/>
</dbReference>
<dbReference type="EMBL" id="JAHLJV010000071">
    <property type="protein sequence ID" value="KAK1574773.1"/>
    <property type="molecule type" value="Genomic_DNA"/>
</dbReference>
<evidence type="ECO:0000256" key="4">
    <source>
        <dbReference type="ARBA" id="ARBA00023163"/>
    </source>
</evidence>
<keyword evidence="1" id="KW-0479">Metal-binding</keyword>
<dbReference type="AlphaFoldDB" id="A0AAD8PRV7"/>
<dbReference type="RefSeq" id="XP_060410258.1">
    <property type="nucleotide sequence ID" value="XM_060555515.1"/>
</dbReference>
<comment type="caution">
    <text evidence="6">The sequence shown here is derived from an EMBL/GenBank/DDBJ whole genome shotgun (WGS) entry which is preliminary data.</text>
</comment>
<sequence length="267" mass="30898">MADNTRNLIRRTLRSYPHMMTRRSSFPPFIHSYQDKSHIPEPLANCMSIAVLYVTRNRDTRSFLWKTIREEQIRNIRHKQMQNYTKHEVFAALQAELIYIIMRAVDGEAISTEHREYNMEMLLAYSAFWKQFMTMTGTPCIVDSGVSVSWEDWILNESRTRAACVWFLIAQVACVKVGIGCDILENWKDLPLPCHKAQWSASTQEAWKEEMTVLSYSRNSSHQISSFGELLECNRAANSEHNPEKLDIWNSGADNIGNLLNLATTIM</sequence>